<dbReference type="GO" id="GO:0050660">
    <property type="term" value="F:flavin adenine dinucleotide binding"/>
    <property type="evidence" value="ECO:0007669"/>
    <property type="project" value="InterPro"/>
</dbReference>
<dbReference type="EMBL" id="JELW01000060">
    <property type="protein sequence ID" value="EXU95943.1"/>
    <property type="molecule type" value="Genomic_DNA"/>
</dbReference>
<evidence type="ECO:0000256" key="4">
    <source>
        <dbReference type="ARBA" id="ARBA00022827"/>
    </source>
</evidence>
<dbReference type="AlphaFoldDB" id="A0A014N7Y2"/>
<feature type="region of interest" description="Disordered" evidence="6">
    <location>
        <begin position="404"/>
        <end position="427"/>
    </location>
</feature>
<evidence type="ECO:0000259" key="7">
    <source>
        <dbReference type="Pfam" id="PF01266"/>
    </source>
</evidence>
<dbReference type="SUPFAM" id="SSF51905">
    <property type="entry name" value="FAD/NAD(P)-binding domain"/>
    <property type="match status" value="1"/>
</dbReference>
<evidence type="ECO:0000256" key="2">
    <source>
        <dbReference type="ARBA" id="ARBA00010989"/>
    </source>
</evidence>
<dbReference type="eggNOG" id="KOG2820">
    <property type="taxonomic scope" value="Eukaryota"/>
</dbReference>
<sequence length="427" mass="46207">MPPLTVQDNPFIIVGAGVFGLSLAYELAANRKYANVVVLDRHAPPVPDGSSVDVSRIIRADYADSFYGSLAVDAMKEWRNNPDWSSHFYDSGFLMLSSCRSHPYISQCRSQPVEVFEASEAEAKVRTLYPGVQAQLNGMTAVHNVQGGWADARAAVQGLAERCSQAGVSFLTGTAGTVASLIKNGSRVVGVETVTGNRLLADTVVLATGAWTNLVLPDFNLSLLATGQPVGFIQLTPEEAARLGSMPVMIDFDTGVFCFPPTPGSHMLKLARHGFGFATRVQTAENNVVSSPNLGGDNSVSGYLPEDAETALRDGVKLFFPEFAHRAWAKLRMCWYTDTPRGDFVVDYHPSIEGLFLATGGSGHAFKFAPVLGKHIADCLQDKASLALRNKWRARLPDRNLTEYLEGDGSRGGPPMRVVTQQEQARL</sequence>
<comment type="caution">
    <text evidence="8">The sequence shown here is derived from an EMBL/GenBank/DDBJ whole genome shotgun (WGS) entry which is preliminary data.</text>
</comment>
<gene>
    <name evidence="8" type="ORF">X797_011003</name>
</gene>
<accession>A0A014N7Y2</accession>
<proteinExistence type="inferred from homology"/>
<feature type="domain" description="FAD dependent oxidoreductase" evidence="7">
    <location>
        <begin position="12"/>
        <end position="378"/>
    </location>
</feature>
<keyword evidence="5" id="KW-0560">Oxidoreductase</keyword>
<dbReference type="HOGENOM" id="CLU_007884_0_1_1"/>
<dbReference type="Pfam" id="PF01266">
    <property type="entry name" value="DAO"/>
    <property type="match status" value="1"/>
</dbReference>
<dbReference type="Gene3D" id="3.30.9.10">
    <property type="entry name" value="D-Amino Acid Oxidase, subunit A, domain 2"/>
    <property type="match status" value="1"/>
</dbReference>
<dbReference type="Proteomes" id="UP000030151">
    <property type="component" value="Unassembled WGS sequence"/>
</dbReference>
<name>A0A014N7Y2_9HYPO</name>
<evidence type="ECO:0000256" key="6">
    <source>
        <dbReference type="SAM" id="MobiDB-lite"/>
    </source>
</evidence>
<evidence type="ECO:0000313" key="9">
    <source>
        <dbReference type="Proteomes" id="UP000030151"/>
    </source>
</evidence>
<comment type="similarity">
    <text evidence="2">Belongs to the MSOX/MTOX family.</text>
</comment>
<dbReference type="InterPro" id="IPR045170">
    <property type="entry name" value="MTOX"/>
</dbReference>
<keyword evidence="3" id="KW-0285">Flavoprotein</keyword>
<evidence type="ECO:0000256" key="5">
    <source>
        <dbReference type="ARBA" id="ARBA00023002"/>
    </source>
</evidence>
<dbReference type="GO" id="GO:0004657">
    <property type="term" value="F:proline dehydrogenase activity"/>
    <property type="evidence" value="ECO:0007669"/>
    <property type="project" value="TreeGrafter"/>
</dbReference>
<protein>
    <submittedName>
        <fullName evidence="8">FAD dependent oxidoreductase</fullName>
    </submittedName>
</protein>
<evidence type="ECO:0000256" key="3">
    <source>
        <dbReference type="ARBA" id="ARBA00022630"/>
    </source>
</evidence>
<evidence type="ECO:0000256" key="1">
    <source>
        <dbReference type="ARBA" id="ARBA00001974"/>
    </source>
</evidence>
<dbReference type="SUPFAM" id="SSF54373">
    <property type="entry name" value="FAD-linked reductases, C-terminal domain"/>
    <property type="match status" value="1"/>
</dbReference>
<dbReference type="GO" id="GO:0008115">
    <property type="term" value="F:sarcosine oxidase activity"/>
    <property type="evidence" value="ECO:0007669"/>
    <property type="project" value="TreeGrafter"/>
</dbReference>
<dbReference type="InterPro" id="IPR036188">
    <property type="entry name" value="FAD/NAD-bd_sf"/>
</dbReference>
<reference evidence="8 9" key="1">
    <citation type="submission" date="2014-02" db="EMBL/GenBank/DDBJ databases">
        <title>The genome sequence of the entomopathogenic fungus Metarhizium robertsii ARSEF 2575.</title>
        <authorList>
            <person name="Giuliano Garisto Donzelli B."/>
            <person name="Roe B.A."/>
            <person name="Macmil S.L."/>
            <person name="Krasnoff S.B."/>
            <person name="Gibson D.M."/>
        </authorList>
    </citation>
    <scope>NUCLEOTIDE SEQUENCE [LARGE SCALE GENOMIC DNA]</scope>
    <source>
        <strain evidence="8 9">ARSEF 2575</strain>
    </source>
</reference>
<evidence type="ECO:0000313" key="8">
    <source>
        <dbReference type="EMBL" id="EXU95943.1"/>
    </source>
</evidence>
<keyword evidence="4" id="KW-0274">FAD</keyword>
<dbReference type="PANTHER" id="PTHR10961">
    <property type="entry name" value="PEROXISOMAL SARCOSINE OXIDASE"/>
    <property type="match status" value="1"/>
</dbReference>
<dbReference type="OrthoDB" id="2219495at2759"/>
<organism evidence="8 9">
    <name type="scientific">Metarhizium robertsii</name>
    <dbReference type="NCBI Taxonomy" id="568076"/>
    <lineage>
        <taxon>Eukaryota</taxon>
        <taxon>Fungi</taxon>
        <taxon>Dikarya</taxon>
        <taxon>Ascomycota</taxon>
        <taxon>Pezizomycotina</taxon>
        <taxon>Sordariomycetes</taxon>
        <taxon>Hypocreomycetidae</taxon>
        <taxon>Hypocreales</taxon>
        <taxon>Clavicipitaceae</taxon>
        <taxon>Metarhizium</taxon>
    </lineage>
</organism>
<dbReference type="GO" id="GO:0050031">
    <property type="term" value="F:L-pipecolate oxidase activity"/>
    <property type="evidence" value="ECO:0007669"/>
    <property type="project" value="TreeGrafter"/>
</dbReference>
<dbReference type="PANTHER" id="PTHR10961:SF45">
    <property type="entry name" value="FAD DEPENDENT OXIDOREDUCTASE DOMAIN-CONTAINING PROTEIN-RELATED"/>
    <property type="match status" value="1"/>
</dbReference>
<comment type="cofactor">
    <cofactor evidence="1">
        <name>FAD</name>
        <dbReference type="ChEBI" id="CHEBI:57692"/>
    </cofactor>
</comment>
<dbReference type="InterPro" id="IPR006076">
    <property type="entry name" value="FAD-dep_OxRdtase"/>
</dbReference>
<dbReference type="Gene3D" id="3.50.50.60">
    <property type="entry name" value="FAD/NAD(P)-binding domain"/>
    <property type="match status" value="1"/>
</dbReference>